<reference evidence="3 4" key="1">
    <citation type="submission" date="2022-07" db="EMBL/GenBank/DDBJ databases">
        <title>Novel species in genus Arthrobacter.</title>
        <authorList>
            <person name="Liu Y."/>
        </authorList>
    </citation>
    <scope>NUCLEOTIDE SEQUENCE [LARGE SCALE GENOMIC DNA]</scope>
    <source>
        <strain evidence="4">zg-Y859</strain>
    </source>
</reference>
<comment type="caution">
    <text evidence="3">The sequence shown here is derived from an EMBL/GenBank/DDBJ whole genome shotgun (WGS) entry which is preliminary data.</text>
</comment>
<evidence type="ECO:0000256" key="1">
    <source>
        <dbReference type="ARBA" id="ARBA00009580"/>
    </source>
</evidence>
<dbReference type="PROSITE" id="PS50056">
    <property type="entry name" value="TYR_PHOSPHATASE_2"/>
    <property type="match status" value="1"/>
</dbReference>
<dbReference type="InterPro" id="IPR029021">
    <property type="entry name" value="Prot-tyrosine_phosphatase-like"/>
</dbReference>
<evidence type="ECO:0000313" key="4">
    <source>
        <dbReference type="Proteomes" id="UP001206924"/>
    </source>
</evidence>
<dbReference type="Gene3D" id="3.90.190.10">
    <property type="entry name" value="Protein tyrosine phosphatase superfamily"/>
    <property type="match status" value="1"/>
</dbReference>
<dbReference type="RefSeq" id="WP_255865906.1">
    <property type="nucleotide sequence ID" value="NZ_CP104263.1"/>
</dbReference>
<sequence length="255" mass="26727">MPKPIIPAPAPLANLRDLGGISVDGGKIRTGLVLRADDVATTTAEQVAELVEAGLRTIIDLRSAGEAERTGRGPSADHPVQYLALPLTDAMDAPPELAGQLLQSVRSPEQVGQWYAKIFVSQKEVLVRGLQAVADSPGAVLFHCAAGKDRTGLFAAALLVVLGAEPEAVVEDYARTQARLPEVYRRMGLTELSGGYDIPADHPVLAAHPAAMRSMLGTLDSRAGGAAAVLRSGGLSSELVGRLRRKLVQPVPAQV</sequence>
<protein>
    <submittedName>
        <fullName evidence="3">Tyrosine-protein phosphatase</fullName>
    </submittedName>
</protein>
<dbReference type="SUPFAM" id="SSF52799">
    <property type="entry name" value="(Phosphotyrosine protein) phosphatases II"/>
    <property type="match status" value="1"/>
</dbReference>
<proteinExistence type="inferred from homology"/>
<organism evidence="3 4">
    <name type="scientific">Arthrobacter jinronghuae</name>
    <dbReference type="NCBI Taxonomy" id="2964609"/>
    <lineage>
        <taxon>Bacteria</taxon>
        <taxon>Bacillati</taxon>
        <taxon>Actinomycetota</taxon>
        <taxon>Actinomycetes</taxon>
        <taxon>Micrococcales</taxon>
        <taxon>Micrococcaceae</taxon>
        <taxon>Arthrobacter</taxon>
    </lineage>
</organism>
<feature type="domain" description="Tyrosine specific protein phosphatases" evidence="2">
    <location>
        <begin position="124"/>
        <end position="160"/>
    </location>
</feature>
<accession>A0ABT1NVW3</accession>
<keyword evidence="4" id="KW-1185">Reference proteome</keyword>
<dbReference type="InterPro" id="IPR000387">
    <property type="entry name" value="Tyr_Pase_dom"/>
</dbReference>
<dbReference type="PROSITE" id="PS00383">
    <property type="entry name" value="TYR_PHOSPHATASE_1"/>
    <property type="match status" value="1"/>
</dbReference>
<dbReference type="EMBL" id="JANFLP010000012">
    <property type="protein sequence ID" value="MCQ1950649.1"/>
    <property type="molecule type" value="Genomic_DNA"/>
</dbReference>
<gene>
    <name evidence="3" type="ORF">NNX28_12025</name>
</gene>
<evidence type="ECO:0000259" key="2">
    <source>
        <dbReference type="PROSITE" id="PS50056"/>
    </source>
</evidence>
<dbReference type="Proteomes" id="UP001206924">
    <property type="component" value="Unassembled WGS sequence"/>
</dbReference>
<dbReference type="InterPro" id="IPR016130">
    <property type="entry name" value="Tyr_Pase_AS"/>
</dbReference>
<dbReference type="Pfam" id="PF13350">
    <property type="entry name" value="Y_phosphatase3"/>
    <property type="match status" value="1"/>
</dbReference>
<dbReference type="InterPro" id="IPR026893">
    <property type="entry name" value="Tyr/Ser_Pase_IphP-type"/>
</dbReference>
<comment type="similarity">
    <text evidence="1">Belongs to the protein-tyrosine phosphatase family.</text>
</comment>
<dbReference type="PANTHER" id="PTHR31126:SF1">
    <property type="entry name" value="TYROSINE SPECIFIC PROTEIN PHOSPHATASES DOMAIN-CONTAINING PROTEIN"/>
    <property type="match status" value="1"/>
</dbReference>
<name>A0ABT1NVW3_9MICC</name>
<dbReference type="PANTHER" id="PTHR31126">
    <property type="entry name" value="TYROSINE-PROTEIN PHOSPHATASE"/>
    <property type="match status" value="1"/>
</dbReference>
<evidence type="ECO:0000313" key="3">
    <source>
        <dbReference type="EMBL" id="MCQ1950649.1"/>
    </source>
</evidence>